<feature type="transmembrane region" description="Helical" evidence="7">
    <location>
        <begin position="49"/>
        <end position="67"/>
    </location>
</feature>
<evidence type="ECO:0000256" key="5">
    <source>
        <dbReference type="ARBA" id="ARBA00023136"/>
    </source>
</evidence>
<evidence type="ECO:0000313" key="10">
    <source>
        <dbReference type="Proteomes" id="UP000094065"/>
    </source>
</evidence>
<dbReference type="InterPro" id="IPR011701">
    <property type="entry name" value="MFS"/>
</dbReference>
<feature type="transmembrane region" description="Helical" evidence="7">
    <location>
        <begin position="363"/>
        <end position="384"/>
    </location>
</feature>
<name>A0A1E3HGE8_9TREE</name>
<feature type="transmembrane region" description="Helical" evidence="7">
    <location>
        <begin position="136"/>
        <end position="159"/>
    </location>
</feature>
<evidence type="ECO:0000256" key="7">
    <source>
        <dbReference type="SAM" id="Phobius"/>
    </source>
</evidence>
<dbReference type="CDD" id="cd17330">
    <property type="entry name" value="MFS_SLC46_TetA_like"/>
    <property type="match status" value="1"/>
</dbReference>
<dbReference type="GeneID" id="30158183"/>
<evidence type="ECO:0000256" key="1">
    <source>
        <dbReference type="ARBA" id="ARBA00004141"/>
    </source>
</evidence>
<dbReference type="InterPro" id="IPR036259">
    <property type="entry name" value="MFS_trans_sf"/>
</dbReference>
<evidence type="ECO:0000256" key="3">
    <source>
        <dbReference type="ARBA" id="ARBA00022692"/>
    </source>
</evidence>
<sequence length="476" mass="51715">MGVKVRQLSVLLAARIVEPLSYTILFPFVNRMVEDILPNIPKSSVGKYSGIIESIFAFSSVLFMYQWGRLSDRIGRKPVILAGLCGLGFSMCMLGLSKSFWWALGARALCGALCGNASVMRAVLGDITPKKDEGWVYPLWTIGWDLSCVIGPALGALLQTPASQYPSSWIGQIKFLEKYPYFLPCVLISALSFLSFFLILFCLEETHQVHKDLADKHSTPDETSHLLPEVPPDSLNAPAPVHSFLQLLALPKVRQVLVSVFFITLTAMSFDAGFVLFTYSPIPLGGIALSPSSIALCLSIKGFISIAVSLLLFPLAHRRFGMRPLYRLFATCWVGIFAIPPLMNVLAAGNESGAWVENGTLKGLWFLMGPLVLLYVFGDLCFPLNMMALNAAAPSPSSLGALNGISLIVSALARTMGPATFGLLYGISAEKHIPIVWILFGSIAIVATVQSFRIKGREEGDGDDQEACQGESQVQI</sequence>
<dbReference type="Proteomes" id="UP000094065">
    <property type="component" value="Unassembled WGS sequence"/>
</dbReference>
<feature type="transmembrane region" description="Helical" evidence="7">
    <location>
        <begin position="256"/>
        <end position="280"/>
    </location>
</feature>
<keyword evidence="5 7" id="KW-0472">Membrane</keyword>
<keyword evidence="10" id="KW-1185">Reference proteome</keyword>
<reference evidence="9 10" key="1">
    <citation type="submission" date="2016-06" db="EMBL/GenBank/DDBJ databases">
        <title>Evolution of pathogenesis and genome organization in the Tremellales.</title>
        <authorList>
            <person name="Cuomo C."/>
            <person name="Litvintseva A."/>
            <person name="Heitman J."/>
            <person name="Chen Y."/>
            <person name="Sun S."/>
            <person name="Springer D."/>
            <person name="Dromer F."/>
            <person name="Young S."/>
            <person name="Zeng Q."/>
            <person name="Chapman S."/>
            <person name="Gujja S."/>
            <person name="Saif S."/>
            <person name="Birren B."/>
        </authorList>
    </citation>
    <scope>NUCLEOTIDE SEQUENCE [LARGE SCALE GENOMIC DNA]</scope>
    <source>
        <strain evidence="9 10">CBS 6039</strain>
    </source>
</reference>
<organism evidence="9 10">
    <name type="scientific">Cryptococcus amylolentus CBS 6039</name>
    <dbReference type="NCBI Taxonomy" id="1295533"/>
    <lineage>
        <taxon>Eukaryota</taxon>
        <taxon>Fungi</taxon>
        <taxon>Dikarya</taxon>
        <taxon>Basidiomycota</taxon>
        <taxon>Agaricomycotina</taxon>
        <taxon>Tremellomycetes</taxon>
        <taxon>Tremellales</taxon>
        <taxon>Cryptococcaceae</taxon>
        <taxon>Cryptococcus</taxon>
    </lineage>
</organism>
<evidence type="ECO:0000259" key="8">
    <source>
        <dbReference type="PROSITE" id="PS50850"/>
    </source>
</evidence>
<evidence type="ECO:0000256" key="4">
    <source>
        <dbReference type="ARBA" id="ARBA00022989"/>
    </source>
</evidence>
<dbReference type="PRINTS" id="PR01035">
    <property type="entry name" value="TCRTETA"/>
</dbReference>
<feature type="transmembrane region" description="Helical" evidence="7">
    <location>
        <begin position="292"/>
        <end position="313"/>
    </location>
</feature>
<feature type="region of interest" description="Disordered" evidence="6">
    <location>
        <begin position="457"/>
        <end position="476"/>
    </location>
</feature>
<dbReference type="PANTHER" id="PTHR23504:SF15">
    <property type="entry name" value="MAJOR FACILITATOR SUPERFAMILY (MFS) PROFILE DOMAIN-CONTAINING PROTEIN"/>
    <property type="match status" value="1"/>
</dbReference>
<keyword evidence="2" id="KW-0813">Transport</keyword>
<dbReference type="InterPro" id="IPR001958">
    <property type="entry name" value="Tet-R_TetA/multi-R_MdtG-like"/>
</dbReference>
<evidence type="ECO:0000256" key="6">
    <source>
        <dbReference type="SAM" id="MobiDB-lite"/>
    </source>
</evidence>
<comment type="caution">
    <text evidence="9">The sequence shown here is derived from an EMBL/GenBank/DDBJ whole genome shotgun (WGS) entry which is preliminary data.</text>
</comment>
<protein>
    <recommendedName>
        <fullName evidence="8">Major facilitator superfamily (MFS) profile domain-containing protein</fullName>
    </recommendedName>
</protein>
<dbReference type="EMBL" id="AWGJ01000011">
    <property type="protein sequence ID" value="ODN74491.1"/>
    <property type="molecule type" value="Genomic_DNA"/>
</dbReference>
<dbReference type="GO" id="GO:0016020">
    <property type="term" value="C:membrane"/>
    <property type="evidence" value="ECO:0007669"/>
    <property type="project" value="UniProtKB-SubCell"/>
</dbReference>
<feature type="transmembrane region" description="Helical" evidence="7">
    <location>
        <begin position="433"/>
        <end position="452"/>
    </location>
</feature>
<feature type="transmembrane region" description="Helical" evidence="7">
    <location>
        <begin position="325"/>
        <end position="343"/>
    </location>
</feature>
<feature type="transmembrane region" description="Helical" evidence="7">
    <location>
        <begin position="12"/>
        <end position="29"/>
    </location>
</feature>
<feature type="transmembrane region" description="Helical" evidence="7">
    <location>
        <begin position="179"/>
        <end position="203"/>
    </location>
</feature>
<proteinExistence type="predicted"/>
<keyword evidence="4 7" id="KW-1133">Transmembrane helix</keyword>
<dbReference type="Gene3D" id="1.20.1250.20">
    <property type="entry name" value="MFS general substrate transporter like domains"/>
    <property type="match status" value="1"/>
</dbReference>
<feature type="transmembrane region" description="Helical" evidence="7">
    <location>
        <begin position="405"/>
        <end position="427"/>
    </location>
</feature>
<dbReference type="PANTHER" id="PTHR23504">
    <property type="entry name" value="MAJOR FACILITATOR SUPERFAMILY DOMAIN-CONTAINING PROTEIN 10"/>
    <property type="match status" value="1"/>
</dbReference>
<feature type="transmembrane region" description="Helical" evidence="7">
    <location>
        <begin position="102"/>
        <end position="124"/>
    </location>
</feature>
<evidence type="ECO:0000313" key="9">
    <source>
        <dbReference type="EMBL" id="ODN74491.1"/>
    </source>
</evidence>
<dbReference type="Pfam" id="PF07690">
    <property type="entry name" value="MFS_1"/>
    <property type="match status" value="1"/>
</dbReference>
<dbReference type="SUPFAM" id="SSF103473">
    <property type="entry name" value="MFS general substrate transporter"/>
    <property type="match status" value="1"/>
</dbReference>
<comment type="subcellular location">
    <subcellularLocation>
        <location evidence="1">Membrane</location>
        <topology evidence="1">Multi-pass membrane protein</topology>
    </subcellularLocation>
</comment>
<dbReference type="GO" id="GO:0022857">
    <property type="term" value="F:transmembrane transporter activity"/>
    <property type="evidence" value="ECO:0007669"/>
    <property type="project" value="InterPro"/>
</dbReference>
<dbReference type="InterPro" id="IPR020846">
    <property type="entry name" value="MFS_dom"/>
</dbReference>
<dbReference type="RefSeq" id="XP_018990272.1">
    <property type="nucleotide sequence ID" value="XM_019141465.1"/>
</dbReference>
<dbReference type="PROSITE" id="PS50850">
    <property type="entry name" value="MFS"/>
    <property type="match status" value="1"/>
</dbReference>
<dbReference type="AlphaFoldDB" id="A0A1E3HGE8"/>
<keyword evidence="3 7" id="KW-0812">Transmembrane</keyword>
<gene>
    <name evidence="9" type="ORF">L202_06874</name>
</gene>
<evidence type="ECO:0000256" key="2">
    <source>
        <dbReference type="ARBA" id="ARBA00022448"/>
    </source>
</evidence>
<dbReference type="OrthoDB" id="419616at2759"/>
<feature type="domain" description="Major facilitator superfamily (MFS) profile" evidence="8">
    <location>
        <begin position="7"/>
        <end position="459"/>
    </location>
</feature>
<feature type="transmembrane region" description="Helical" evidence="7">
    <location>
        <begin position="79"/>
        <end position="96"/>
    </location>
</feature>
<accession>A0A1E3HGE8</accession>